<organism evidence="9">
    <name type="scientific">Mucochytrium quahogii</name>
    <dbReference type="NCBI Taxonomy" id="96639"/>
    <lineage>
        <taxon>Eukaryota</taxon>
        <taxon>Sar</taxon>
        <taxon>Stramenopiles</taxon>
        <taxon>Bigyra</taxon>
        <taxon>Labyrinthulomycetes</taxon>
        <taxon>Thraustochytrida</taxon>
        <taxon>Thraustochytriidae</taxon>
        <taxon>Mucochytrium</taxon>
    </lineage>
</organism>
<dbReference type="Pfam" id="PF13499">
    <property type="entry name" value="EF-hand_7"/>
    <property type="match status" value="1"/>
</dbReference>
<dbReference type="PANTHER" id="PTHR18952">
    <property type="entry name" value="CARBONIC ANHYDRASE"/>
    <property type="match status" value="1"/>
</dbReference>
<dbReference type="PROSITE" id="PS00018">
    <property type="entry name" value="EF_HAND_1"/>
    <property type="match status" value="2"/>
</dbReference>
<feature type="domain" description="Alpha-carbonic anhydrase" evidence="8">
    <location>
        <begin position="156"/>
        <end position="382"/>
    </location>
</feature>
<dbReference type="AlphaFoldDB" id="A0A7S2WNU0"/>
<evidence type="ECO:0000313" key="10">
    <source>
        <dbReference type="EMBL" id="CAD9699680.1"/>
    </source>
</evidence>
<dbReference type="CDD" id="cd03124">
    <property type="entry name" value="alpha_CA_prokaryotic_like"/>
    <property type="match status" value="1"/>
</dbReference>
<dbReference type="Gene3D" id="3.10.200.10">
    <property type="entry name" value="Alpha carbonic anhydrase"/>
    <property type="match status" value="1"/>
</dbReference>
<evidence type="ECO:0000259" key="8">
    <source>
        <dbReference type="PROSITE" id="PS51144"/>
    </source>
</evidence>
<evidence type="ECO:0000256" key="5">
    <source>
        <dbReference type="ARBA" id="ARBA00022837"/>
    </source>
</evidence>
<dbReference type="InterPro" id="IPR041891">
    <property type="entry name" value="Alpha_CA_prokaryot-like"/>
</dbReference>
<dbReference type="EMBL" id="HBHK01022026">
    <property type="protein sequence ID" value="CAD9699673.1"/>
    <property type="molecule type" value="Transcribed_RNA"/>
</dbReference>
<accession>A0A7S2WNU0</accession>
<dbReference type="EMBL" id="HBHK01022033">
    <property type="protein sequence ID" value="CAD9699689.1"/>
    <property type="molecule type" value="Transcribed_RNA"/>
</dbReference>
<dbReference type="InterPro" id="IPR023561">
    <property type="entry name" value="Carbonic_anhydrase_a-class"/>
</dbReference>
<dbReference type="EC" id="4.2.1.1" evidence="2 7"/>
<evidence type="ECO:0000256" key="6">
    <source>
        <dbReference type="ARBA" id="ARBA00023239"/>
    </source>
</evidence>
<dbReference type="InterPro" id="IPR018338">
    <property type="entry name" value="Carbonic_anhydrase_a-class_CS"/>
</dbReference>
<dbReference type="Pfam" id="PF00194">
    <property type="entry name" value="Carb_anhydrase"/>
    <property type="match status" value="1"/>
</dbReference>
<dbReference type="InterPro" id="IPR018247">
    <property type="entry name" value="EF_Hand_1_Ca_BS"/>
</dbReference>
<evidence type="ECO:0000256" key="2">
    <source>
        <dbReference type="ARBA" id="ARBA00012925"/>
    </source>
</evidence>
<evidence type="ECO:0000313" key="9">
    <source>
        <dbReference type="EMBL" id="CAD9699673.1"/>
    </source>
</evidence>
<gene>
    <name evidence="9" type="ORF">QSP1433_LOCUS13992</name>
    <name evidence="10" type="ORF">QSP1433_LOCUS13994</name>
    <name evidence="11" type="ORF">QSP1433_LOCUS13998</name>
</gene>
<dbReference type="GO" id="GO:0004089">
    <property type="term" value="F:carbonate dehydratase activity"/>
    <property type="evidence" value="ECO:0007669"/>
    <property type="project" value="UniProtKB-UniRule"/>
</dbReference>
<dbReference type="PROSITE" id="PS51144">
    <property type="entry name" value="ALPHA_CA_2"/>
    <property type="match status" value="1"/>
</dbReference>
<dbReference type="GO" id="GO:0005509">
    <property type="term" value="F:calcium ion binding"/>
    <property type="evidence" value="ECO:0007669"/>
    <property type="project" value="InterPro"/>
</dbReference>
<dbReference type="SUPFAM" id="SSF47473">
    <property type="entry name" value="EF-hand"/>
    <property type="match status" value="1"/>
</dbReference>
<protein>
    <recommendedName>
        <fullName evidence="2 7">Carbonic anhydrase</fullName>
        <ecNumber evidence="2 7">4.2.1.1</ecNumber>
    </recommendedName>
</protein>
<dbReference type="Gene3D" id="1.10.238.10">
    <property type="entry name" value="EF-hand"/>
    <property type="match status" value="1"/>
</dbReference>
<dbReference type="InterPro" id="IPR002048">
    <property type="entry name" value="EF_hand_dom"/>
</dbReference>
<dbReference type="InterPro" id="IPR001148">
    <property type="entry name" value="CA_dom"/>
</dbReference>
<comment type="function">
    <text evidence="7">Reversible hydration of carbon dioxide.</text>
</comment>
<dbReference type="InterPro" id="IPR011992">
    <property type="entry name" value="EF-hand-dom_pair"/>
</dbReference>
<proteinExistence type="inferred from homology"/>
<comment type="cofactor">
    <cofactor evidence="1 7">
        <name>Zn(2+)</name>
        <dbReference type="ChEBI" id="CHEBI:29105"/>
    </cofactor>
</comment>
<dbReference type="PROSITE" id="PS00162">
    <property type="entry name" value="ALPHA_CA_1"/>
    <property type="match status" value="1"/>
</dbReference>
<reference evidence="9" key="1">
    <citation type="submission" date="2021-01" db="EMBL/GenBank/DDBJ databases">
        <authorList>
            <person name="Corre E."/>
            <person name="Pelletier E."/>
            <person name="Niang G."/>
            <person name="Scheremetjew M."/>
            <person name="Finn R."/>
            <person name="Kale V."/>
            <person name="Holt S."/>
            <person name="Cochrane G."/>
            <person name="Meng A."/>
            <person name="Brown T."/>
            <person name="Cohen L."/>
        </authorList>
    </citation>
    <scope>NUCLEOTIDE SEQUENCE</scope>
    <source>
        <strain evidence="9">NY070348D</strain>
    </source>
</reference>
<keyword evidence="3 7" id="KW-0479">Metal-binding</keyword>
<keyword evidence="4 7" id="KW-0862">Zinc</keyword>
<evidence type="ECO:0000256" key="7">
    <source>
        <dbReference type="RuleBase" id="RU367011"/>
    </source>
</evidence>
<dbReference type="PANTHER" id="PTHR18952:SF208">
    <property type="entry name" value="CARBONIC ANHYDRASE XA-RELATED"/>
    <property type="match status" value="1"/>
</dbReference>
<dbReference type="SUPFAM" id="SSF51069">
    <property type="entry name" value="Carbonic anhydrase"/>
    <property type="match status" value="1"/>
</dbReference>
<name>A0A7S2WNU0_9STRA</name>
<evidence type="ECO:0000313" key="11">
    <source>
        <dbReference type="EMBL" id="CAD9699689.1"/>
    </source>
</evidence>
<keyword evidence="6 7" id="KW-0456">Lyase</keyword>
<dbReference type="InterPro" id="IPR036398">
    <property type="entry name" value="CA_dom_sf"/>
</dbReference>
<dbReference type="EMBL" id="HBHK01022028">
    <property type="protein sequence ID" value="CAD9699680.1"/>
    <property type="molecule type" value="Transcribed_RNA"/>
</dbReference>
<comment type="similarity">
    <text evidence="7">Belongs to the alpha-carbonic anhydrase family.</text>
</comment>
<evidence type="ECO:0000256" key="3">
    <source>
        <dbReference type="ARBA" id="ARBA00022723"/>
    </source>
</evidence>
<sequence length="386" mass="42970">MLLCEKSTFILGTVVGFGVAWFIRKQQEKSLKDKADAFMELIGLSEYAIRDDLNEELSEIATLILQYTYDKIDFDRTGSLSIDDLKAKIQADPFCKLVTQQLGKCDLDALIENIDYDGDRHVSLGEFLSYFEKKSSIYHHGCLTGIHNLPNNDDKVCWGYTGVIGPSNWHRLSRQNVAALGHNQSPINVLQNMAVRESSGAPVAFKAKQNTTGTLLNNGHTICLTFDESGATLDVGKLYHLRQFHFHSPSEHLVDGQRYPLELHLVHIADDNSIAVIGVLFRIGEPCEFLDQFLDKIPALRVGQPMKAGNITVNGLGINENHVFRYTGSLTTPPCSENVKWNLISQANTCSQDQLLVLRNAMPLNNYRPVQPINGRVVTSIARGGN</sequence>
<keyword evidence="5" id="KW-0106">Calcium</keyword>
<dbReference type="SMART" id="SM01057">
    <property type="entry name" value="Carb_anhydrase"/>
    <property type="match status" value="1"/>
</dbReference>
<comment type="catalytic activity">
    <reaction evidence="7">
        <text>hydrogencarbonate + H(+) = CO2 + H2O</text>
        <dbReference type="Rhea" id="RHEA:10748"/>
        <dbReference type="ChEBI" id="CHEBI:15377"/>
        <dbReference type="ChEBI" id="CHEBI:15378"/>
        <dbReference type="ChEBI" id="CHEBI:16526"/>
        <dbReference type="ChEBI" id="CHEBI:17544"/>
        <dbReference type="EC" id="4.2.1.1"/>
    </reaction>
</comment>
<evidence type="ECO:0000256" key="1">
    <source>
        <dbReference type="ARBA" id="ARBA00001947"/>
    </source>
</evidence>
<dbReference type="GO" id="GO:0006730">
    <property type="term" value="P:one-carbon metabolic process"/>
    <property type="evidence" value="ECO:0007669"/>
    <property type="project" value="TreeGrafter"/>
</dbReference>
<evidence type="ECO:0000256" key="4">
    <source>
        <dbReference type="ARBA" id="ARBA00022833"/>
    </source>
</evidence>
<dbReference type="GO" id="GO:0008270">
    <property type="term" value="F:zinc ion binding"/>
    <property type="evidence" value="ECO:0007669"/>
    <property type="project" value="UniProtKB-UniRule"/>
</dbReference>